<dbReference type="InterPro" id="IPR037665">
    <property type="entry name" value="Nucleoporin_S59-like"/>
</dbReference>
<feature type="region of interest" description="Disordered" evidence="9">
    <location>
        <begin position="262"/>
        <end position="299"/>
    </location>
</feature>
<dbReference type="PANTHER" id="PTHR23198">
    <property type="entry name" value="NUCLEOPORIN"/>
    <property type="match status" value="1"/>
</dbReference>
<dbReference type="InterPro" id="IPR021967">
    <property type="entry name" value="Nup98_C"/>
</dbReference>
<dbReference type="FunFam" id="3.30.1610.10:FF:000002">
    <property type="entry name" value="nuclear pore complex protein NUP98A"/>
    <property type="match status" value="1"/>
</dbReference>
<keyword evidence="7" id="KW-0539">Nucleus</keyword>
<evidence type="ECO:0000313" key="12">
    <source>
        <dbReference type="Proteomes" id="UP000250235"/>
    </source>
</evidence>
<evidence type="ECO:0000256" key="3">
    <source>
        <dbReference type="ARBA" id="ARBA00022816"/>
    </source>
</evidence>
<dbReference type="FunFam" id="1.25.40.690:FF:000002">
    <property type="entry name" value="Nuclear pore complex protein NUP96"/>
    <property type="match status" value="1"/>
</dbReference>
<dbReference type="GO" id="GO:0048573">
    <property type="term" value="P:photoperiodism, flowering"/>
    <property type="evidence" value="ECO:0007669"/>
    <property type="project" value="UniProtKB-ARBA"/>
</dbReference>
<dbReference type="PANTHER" id="PTHR23198:SF26">
    <property type="entry name" value="NUCLEAR PORE COMPLEX PROTEIN NUP96"/>
    <property type="match status" value="1"/>
</dbReference>
<evidence type="ECO:0000256" key="4">
    <source>
        <dbReference type="ARBA" id="ARBA00022927"/>
    </source>
</evidence>
<keyword evidence="3" id="KW-0509">mRNA transport</keyword>
<keyword evidence="12" id="KW-1185">Reference proteome</keyword>
<keyword evidence="5" id="KW-0811">Translocation</keyword>
<keyword evidence="2" id="KW-0813">Transport</keyword>
<evidence type="ECO:0000256" key="2">
    <source>
        <dbReference type="ARBA" id="ARBA00022448"/>
    </source>
</evidence>
<dbReference type="EMBL" id="KQ997520">
    <property type="protein sequence ID" value="KZV44172.1"/>
    <property type="molecule type" value="Genomic_DNA"/>
</dbReference>
<dbReference type="GO" id="GO:0005643">
    <property type="term" value="C:nuclear pore"/>
    <property type="evidence" value="ECO:0007669"/>
    <property type="project" value="UniProtKB-SubCell"/>
</dbReference>
<dbReference type="AlphaFoldDB" id="A0A2Z7CAZ6"/>
<dbReference type="Gene3D" id="3.30.1610.10">
    <property type="entry name" value="Peptidase S59, nucleoporin"/>
    <property type="match status" value="1"/>
</dbReference>
<evidence type="ECO:0000256" key="8">
    <source>
        <dbReference type="ARBA" id="ARBA00065263"/>
    </source>
</evidence>
<evidence type="ECO:0000259" key="10">
    <source>
        <dbReference type="PROSITE" id="PS51434"/>
    </source>
</evidence>
<organism evidence="11 12">
    <name type="scientific">Dorcoceras hygrometricum</name>
    <dbReference type="NCBI Taxonomy" id="472368"/>
    <lineage>
        <taxon>Eukaryota</taxon>
        <taxon>Viridiplantae</taxon>
        <taxon>Streptophyta</taxon>
        <taxon>Embryophyta</taxon>
        <taxon>Tracheophyta</taxon>
        <taxon>Spermatophyta</taxon>
        <taxon>Magnoliopsida</taxon>
        <taxon>eudicotyledons</taxon>
        <taxon>Gunneridae</taxon>
        <taxon>Pentapetalae</taxon>
        <taxon>asterids</taxon>
        <taxon>lamiids</taxon>
        <taxon>Lamiales</taxon>
        <taxon>Gesneriaceae</taxon>
        <taxon>Didymocarpoideae</taxon>
        <taxon>Trichosporeae</taxon>
        <taxon>Loxocarpinae</taxon>
        <taxon>Dorcoceras</taxon>
    </lineage>
</organism>
<reference evidence="11 12" key="1">
    <citation type="journal article" date="2015" name="Proc. Natl. Acad. Sci. U.S.A.">
        <title>The resurrection genome of Boea hygrometrica: A blueprint for survival of dehydration.</title>
        <authorList>
            <person name="Xiao L."/>
            <person name="Yang G."/>
            <person name="Zhang L."/>
            <person name="Yang X."/>
            <person name="Zhao S."/>
            <person name="Ji Z."/>
            <person name="Zhou Q."/>
            <person name="Hu M."/>
            <person name="Wang Y."/>
            <person name="Chen M."/>
            <person name="Xu Y."/>
            <person name="Jin H."/>
            <person name="Xiao X."/>
            <person name="Hu G."/>
            <person name="Bao F."/>
            <person name="Hu Y."/>
            <person name="Wan P."/>
            <person name="Li L."/>
            <person name="Deng X."/>
            <person name="Kuang T."/>
            <person name="Xiang C."/>
            <person name="Zhu J.K."/>
            <person name="Oliver M.J."/>
            <person name="He Y."/>
        </authorList>
    </citation>
    <scope>NUCLEOTIDE SEQUENCE [LARGE SCALE GENOMIC DNA]</scope>
    <source>
        <strain evidence="12">cv. XS01</strain>
    </source>
</reference>
<dbReference type="Proteomes" id="UP000250235">
    <property type="component" value="Unassembled WGS sequence"/>
</dbReference>
<dbReference type="GO" id="GO:0051028">
    <property type="term" value="P:mRNA transport"/>
    <property type="evidence" value="ECO:0007669"/>
    <property type="project" value="UniProtKB-KW"/>
</dbReference>
<feature type="domain" description="Peptidase S59" evidence="10">
    <location>
        <begin position="49"/>
        <end position="186"/>
    </location>
</feature>
<dbReference type="GO" id="GO:0015031">
    <property type="term" value="P:protein transport"/>
    <property type="evidence" value="ECO:0007669"/>
    <property type="project" value="UniProtKB-KW"/>
</dbReference>
<accession>A0A2Z7CAZ6</accession>
<keyword evidence="6" id="KW-0906">Nuclear pore complex</keyword>
<dbReference type="InterPro" id="IPR007230">
    <property type="entry name" value="Nup98_auto-Pept-S59_dom"/>
</dbReference>
<dbReference type="Pfam" id="PF04096">
    <property type="entry name" value="Nucleoporin2"/>
    <property type="match status" value="1"/>
</dbReference>
<evidence type="ECO:0000256" key="9">
    <source>
        <dbReference type="SAM" id="MobiDB-lite"/>
    </source>
</evidence>
<evidence type="ECO:0000256" key="1">
    <source>
        <dbReference type="ARBA" id="ARBA00004567"/>
    </source>
</evidence>
<name>A0A2Z7CAZ6_9LAMI</name>
<evidence type="ECO:0000256" key="7">
    <source>
        <dbReference type="ARBA" id="ARBA00023242"/>
    </source>
</evidence>
<protein>
    <submittedName>
        <fullName evidence="11">Nuclear pore complex protein Nup96</fullName>
    </submittedName>
</protein>
<dbReference type="OrthoDB" id="3797628at2759"/>
<comment type="subunit">
    <text evidence="8">Part of the nuclear pore complex (NPC). The NPC has an eight-fold symmetrical structure comprising a central transport channel and two rings, the cytoplasmic and nuclear rings, to which eight filaments are attached. The cytoplasmic filaments have loose ends, while the nuclear filaments are joined in a distal ring, forming a nuclear basket. NPCs are highly dynamic in configuration and composition, and can be devided in 3 subcomplexes, the NUP62 subcomplex, the NUP107-160 subcomplex and the NUP93 subcomplex, containing approximately 30 different nucleoporin proteins.</text>
</comment>
<dbReference type="InterPro" id="IPR036903">
    <property type="entry name" value="Nup98_auto-Pept-S59_dom_sf"/>
</dbReference>
<dbReference type="GO" id="GO:0017056">
    <property type="term" value="F:structural constituent of nuclear pore"/>
    <property type="evidence" value="ECO:0007669"/>
    <property type="project" value="InterPro"/>
</dbReference>
<dbReference type="PROSITE" id="PS51434">
    <property type="entry name" value="NUP_C"/>
    <property type="match status" value="1"/>
</dbReference>
<dbReference type="Gene3D" id="1.25.40.690">
    <property type="match status" value="1"/>
</dbReference>
<dbReference type="SUPFAM" id="SSF82215">
    <property type="entry name" value="C-terminal autoproteolytic domain of nucleoporin nup98"/>
    <property type="match status" value="1"/>
</dbReference>
<evidence type="ECO:0000256" key="5">
    <source>
        <dbReference type="ARBA" id="ARBA00023010"/>
    </source>
</evidence>
<proteinExistence type="predicted"/>
<keyword evidence="4" id="KW-0653">Protein transport</keyword>
<dbReference type="Pfam" id="PF12110">
    <property type="entry name" value="Nup96"/>
    <property type="match status" value="1"/>
</dbReference>
<evidence type="ECO:0000256" key="6">
    <source>
        <dbReference type="ARBA" id="ARBA00023132"/>
    </source>
</evidence>
<comment type="subcellular location">
    <subcellularLocation>
        <location evidence="1">Nucleus</location>
        <location evidence="1">Nuclear pore complex</location>
    </subcellularLocation>
</comment>
<evidence type="ECO:0000313" key="11">
    <source>
        <dbReference type="EMBL" id="KZV44172.1"/>
    </source>
</evidence>
<sequence length="1045" mass="118644">MEVDLRILKSLHGPHSLHKRRRISVDGVDILLSCQVSYQVETSLPTLKRSDYYTKPCLSELAIQEFMTPGYCSKVLDFTVGRVGYGWVKFVGETDVRSLDLDRIIKFNRCEVIVYEDESSKPVVGQGLNKTAEVTLVLQLKPLEYFTECRMRKLVRILKHKTKSQGAQFLSFDPLNGEWKFLVQHFSRFGLSEDEEDIVMNDVSPEAKVPTEMNDNEDSDVDEVTALEDPTLLSHSLPAHLGLDPIRMKELRMLLFPAEEDESEGYSGMHSRDSPSFAKEMSLSSLHHPSSKTERQMSPHLVRKTPLALIEYNPGSFSSNCQGSMLMAQQNKGLHLKASPSEGFKLDLKLYKTPLAGSNSHIIVDAALFMGRSFRVGWGPNGVLVHSGMPVGSDSAQCVLSSVINLQKVAIDKVVRDETNKVKNELIELCFDYPLNLHKELNHEIKRVYLGTFDLKLQKLVCNRLTLPEVCRSYIEIIEKQLEVSSLPTLSRVLFMHQVMVWELVNVLFSSRKMSADFKSLEADDEEDMVPDGGQNYPEVDLEALPLMRRAAFSYWLQESVYHRVQEDISSLDESSDLEHIFLLLTGRQLDAAVELAASRGDVRLSCLLSQAGGSPATRSDISHQLDIWRKNGMDFNFFEENRVRILELLAGNIHGALHDVKIDWRRFLGLLMWYQFPPDISLPVVFNTYQKLVNDGNAPYPVPVYVDEGPIKEAGNWEIGEHFDLAYYLMLLHARQEGDFGALKTMFSAFASTNDPLDYHMIWHHRAVLEAIGTFSSNDLHVLDMGFVSQLLCVGQCHWAIYVVLHMADREDYPYLQISVIREILFQYCEVWSTQDSQWRFIENLGVPSSWLHEALAIYFSYNGDLTKALHHFIESSHWQKAHSIFFTSVAHSLFLSAKHSEIWRLATTMEDHKSEIEDWELGAGIFISFYVLRSSLQEDNNTMTELGTLENKNDECTDFIVRLNKCLAVLGSKVSLDARVVYSKMAEEICGLLLSDSGEGSSGEDQLSCFNTVFTAPIPENLRSYHLQDAVSLFTSRLSEMAQ</sequence>
<gene>
    <name evidence="11" type="ORF">F511_22524</name>
</gene>